<proteinExistence type="predicted"/>
<dbReference type="EMBL" id="QKWP01000017">
    <property type="protein sequence ID" value="RIB30247.1"/>
    <property type="molecule type" value="Genomic_DNA"/>
</dbReference>
<feature type="non-terminal residue" evidence="1">
    <location>
        <position position="75"/>
    </location>
</feature>
<keyword evidence="2" id="KW-1185">Reference proteome</keyword>
<organism evidence="1 2">
    <name type="scientific">Gigaspora rosea</name>
    <dbReference type="NCBI Taxonomy" id="44941"/>
    <lineage>
        <taxon>Eukaryota</taxon>
        <taxon>Fungi</taxon>
        <taxon>Fungi incertae sedis</taxon>
        <taxon>Mucoromycota</taxon>
        <taxon>Glomeromycotina</taxon>
        <taxon>Glomeromycetes</taxon>
        <taxon>Diversisporales</taxon>
        <taxon>Gigasporaceae</taxon>
        <taxon>Gigaspora</taxon>
    </lineage>
</organism>
<gene>
    <name evidence="1" type="ORF">C2G38_1935971</name>
</gene>
<reference evidence="1 2" key="1">
    <citation type="submission" date="2018-06" db="EMBL/GenBank/DDBJ databases">
        <title>Comparative genomics reveals the genomic features of Rhizophagus irregularis, R. cerebriforme, R. diaphanum and Gigaspora rosea, and their symbiotic lifestyle signature.</title>
        <authorList>
            <person name="Morin E."/>
            <person name="San Clemente H."/>
            <person name="Chen E.C.H."/>
            <person name="De La Providencia I."/>
            <person name="Hainaut M."/>
            <person name="Kuo A."/>
            <person name="Kohler A."/>
            <person name="Murat C."/>
            <person name="Tang N."/>
            <person name="Roy S."/>
            <person name="Loubradou J."/>
            <person name="Henrissat B."/>
            <person name="Grigoriev I.V."/>
            <person name="Corradi N."/>
            <person name="Roux C."/>
            <person name="Martin F.M."/>
        </authorList>
    </citation>
    <scope>NUCLEOTIDE SEQUENCE [LARGE SCALE GENOMIC DNA]</scope>
    <source>
        <strain evidence="1 2">DAOM 194757</strain>
    </source>
</reference>
<dbReference type="AlphaFoldDB" id="A0A397W996"/>
<evidence type="ECO:0000313" key="1">
    <source>
        <dbReference type="EMBL" id="RIB30247.1"/>
    </source>
</evidence>
<comment type="caution">
    <text evidence="1">The sequence shown here is derived from an EMBL/GenBank/DDBJ whole genome shotgun (WGS) entry which is preliminary data.</text>
</comment>
<dbReference type="Proteomes" id="UP000266673">
    <property type="component" value="Unassembled WGS sequence"/>
</dbReference>
<name>A0A397W996_9GLOM</name>
<sequence>HLPGMDNVIADYVSRLKFNKHDWMMNPRTFNMIHKLWGPLKVDLFANRLNAQLLIYYSWHPDLTTTAVDTFMQPW</sequence>
<accession>A0A397W996</accession>
<evidence type="ECO:0000313" key="2">
    <source>
        <dbReference type="Proteomes" id="UP000266673"/>
    </source>
</evidence>
<feature type="non-terminal residue" evidence="1">
    <location>
        <position position="1"/>
    </location>
</feature>
<dbReference type="OrthoDB" id="2205329at2759"/>
<protein>
    <submittedName>
        <fullName evidence="1">Uncharacterized protein</fullName>
    </submittedName>
</protein>